<dbReference type="EMBL" id="CP036273">
    <property type="protein sequence ID" value="QDU19384.1"/>
    <property type="molecule type" value="Genomic_DNA"/>
</dbReference>
<dbReference type="RefSeq" id="WP_145235343.1">
    <property type="nucleotide sequence ID" value="NZ_CP036273.1"/>
</dbReference>
<dbReference type="AlphaFoldDB" id="A0A517XPG4"/>
<gene>
    <name evidence="1" type="ORF">ETAA1_13080</name>
</gene>
<organism evidence="1 2">
    <name type="scientific">Urbifossiella limnaea</name>
    <dbReference type="NCBI Taxonomy" id="2528023"/>
    <lineage>
        <taxon>Bacteria</taxon>
        <taxon>Pseudomonadati</taxon>
        <taxon>Planctomycetota</taxon>
        <taxon>Planctomycetia</taxon>
        <taxon>Gemmatales</taxon>
        <taxon>Gemmataceae</taxon>
        <taxon>Urbifossiella</taxon>
    </lineage>
</organism>
<dbReference type="KEGG" id="uli:ETAA1_13080"/>
<evidence type="ECO:0000313" key="1">
    <source>
        <dbReference type="EMBL" id="QDU19384.1"/>
    </source>
</evidence>
<protein>
    <submittedName>
        <fullName evidence="1">Uncharacterized protein</fullName>
    </submittedName>
</protein>
<accession>A0A517XPG4</accession>
<keyword evidence="2" id="KW-1185">Reference proteome</keyword>
<reference evidence="1 2" key="1">
    <citation type="submission" date="2019-02" db="EMBL/GenBank/DDBJ databases">
        <title>Deep-cultivation of Planctomycetes and their phenomic and genomic characterization uncovers novel biology.</title>
        <authorList>
            <person name="Wiegand S."/>
            <person name="Jogler M."/>
            <person name="Boedeker C."/>
            <person name="Pinto D."/>
            <person name="Vollmers J."/>
            <person name="Rivas-Marin E."/>
            <person name="Kohn T."/>
            <person name="Peeters S.H."/>
            <person name="Heuer A."/>
            <person name="Rast P."/>
            <person name="Oberbeckmann S."/>
            <person name="Bunk B."/>
            <person name="Jeske O."/>
            <person name="Meyerdierks A."/>
            <person name="Storesund J.E."/>
            <person name="Kallscheuer N."/>
            <person name="Luecker S."/>
            <person name="Lage O.M."/>
            <person name="Pohl T."/>
            <person name="Merkel B.J."/>
            <person name="Hornburger P."/>
            <person name="Mueller R.-W."/>
            <person name="Bruemmer F."/>
            <person name="Labrenz M."/>
            <person name="Spormann A.M."/>
            <person name="Op den Camp H."/>
            <person name="Overmann J."/>
            <person name="Amann R."/>
            <person name="Jetten M.S.M."/>
            <person name="Mascher T."/>
            <person name="Medema M.H."/>
            <person name="Devos D.P."/>
            <person name="Kaster A.-K."/>
            <person name="Ovreas L."/>
            <person name="Rohde M."/>
            <person name="Galperin M.Y."/>
            <person name="Jogler C."/>
        </authorList>
    </citation>
    <scope>NUCLEOTIDE SEQUENCE [LARGE SCALE GENOMIC DNA]</scope>
    <source>
        <strain evidence="1 2">ETA_A1</strain>
    </source>
</reference>
<proteinExistence type="predicted"/>
<sequence>MIRLRVRYMLLTAVFAAVVVLHPGLARAAGVDFWNLTDARAELATEVQHSETLTDRDDAILRRIIVKEDLIGQLLAGQTDLAAVTHQFLELSADEPSYLSVLRTSAPEDSDLELAARNVIDYATARASAAERAAVLDRLEAELSRMQDADLPAAR</sequence>
<evidence type="ECO:0000313" key="2">
    <source>
        <dbReference type="Proteomes" id="UP000319576"/>
    </source>
</evidence>
<name>A0A517XPG4_9BACT</name>
<dbReference type="Proteomes" id="UP000319576">
    <property type="component" value="Chromosome"/>
</dbReference>